<dbReference type="EMBL" id="CH476622">
    <property type="protein sequence ID" value="EDN96560.1"/>
    <property type="molecule type" value="Genomic_DNA"/>
</dbReference>
<dbReference type="HOGENOM" id="CLU_2238224_0_0_1"/>
<dbReference type="KEGG" id="ssl:SS1G_01486"/>
<proteinExistence type="predicted"/>
<dbReference type="InParanoid" id="A7E858"/>
<organism evidence="1 2">
    <name type="scientific">Sclerotinia sclerotiorum (strain ATCC 18683 / 1980 / Ss-1)</name>
    <name type="common">White mold</name>
    <name type="synonym">Whetzelinia sclerotiorum</name>
    <dbReference type="NCBI Taxonomy" id="665079"/>
    <lineage>
        <taxon>Eukaryota</taxon>
        <taxon>Fungi</taxon>
        <taxon>Dikarya</taxon>
        <taxon>Ascomycota</taxon>
        <taxon>Pezizomycotina</taxon>
        <taxon>Leotiomycetes</taxon>
        <taxon>Helotiales</taxon>
        <taxon>Sclerotiniaceae</taxon>
        <taxon>Sclerotinia</taxon>
    </lineage>
</organism>
<protein>
    <submittedName>
        <fullName evidence="1">Uncharacterized protein</fullName>
    </submittedName>
</protein>
<dbReference type="RefSeq" id="XP_001597292.1">
    <property type="nucleotide sequence ID" value="XM_001597242.1"/>
</dbReference>
<evidence type="ECO:0000313" key="1">
    <source>
        <dbReference type="EMBL" id="EDN96560.1"/>
    </source>
</evidence>
<reference evidence="2" key="1">
    <citation type="journal article" date="2011" name="PLoS Genet.">
        <title>Genomic analysis of the necrotrophic fungal pathogens Sclerotinia sclerotiorum and Botrytis cinerea.</title>
        <authorList>
            <person name="Amselem J."/>
            <person name="Cuomo C.A."/>
            <person name="van Kan J.A."/>
            <person name="Viaud M."/>
            <person name="Benito E.P."/>
            <person name="Couloux A."/>
            <person name="Coutinho P.M."/>
            <person name="de Vries R.P."/>
            <person name="Dyer P.S."/>
            <person name="Fillinger S."/>
            <person name="Fournier E."/>
            <person name="Gout L."/>
            <person name="Hahn M."/>
            <person name="Kohn L."/>
            <person name="Lapalu N."/>
            <person name="Plummer K.M."/>
            <person name="Pradier J.M."/>
            <person name="Quevillon E."/>
            <person name="Sharon A."/>
            <person name="Simon A."/>
            <person name="ten Have A."/>
            <person name="Tudzynski B."/>
            <person name="Tudzynski P."/>
            <person name="Wincker P."/>
            <person name="Andrew M."/>
            <person name="Anthouard V."/>
            <person name="Beever R.E."/>
            <person name="Beffa R."/>
            <person name="Benoit I."/>
            <person name="Bouzid O."/>
            <person name="Brault B."/>
            <person name="Chen Z."/>
            <person name="Choquer M."/>
            <person name="Collemare J."/>
            <person name="Cotton P."/>
            <person name="Danchin E.G."/>
            <person name="Da Silva C."/>
            <person name="Gautier A."/>
            <person name="Giraud C."/>
            <person name="Giraud T."/>
            <person name="Gonzalez C."/>
            <person name="Grossetete S."/>
            <person name="Guldener U."/>
            <person name="Henrissat B."/>
            <person name="Howlett B.J."/>
            <person name="Kodira C."/>
            <person name="Kretschmer M."/>
            <person name="Lappartient A."/>
            <person name="Leroch M."/>
            <person name="Levis C."/>
            <person name="Mauceli E."/>
            <person name="Neuveglise C."/>
            <person name="Oeser B."/>
            <person name="Pearson M."/>
            <person name="Poulain J."/>
            <person name="Poussereau N."/>
            <person name="Quesneville H."/>
            <person name="Rascle C."/>
            <person name="Schumacher J."/>
            <person name="Segurens B."/>
            <person name="Sexton A."/>
            <person name="Silva E."/>
            <person name="Sirven C."/>
            <person name="Soanes D.M."/>
            <person name="Talbot N.J."/>
            <person name="Templeton M."/>
            <person name="Yandava C."/>
            <person name="Yarden O."/>
            <person name="Zeng Q."/>
            <person name="Rollins J.A."/>
            <person name="Lebrun M.H."/>
            <person name="Dickman M."/>
        </authorList>
    </citation>
    <scope>NUCLEOTIDE SEQUENCE [LARGE SCALE GENOMIC DNA]</scope>
    <source>
        <strain evidence="2">ATCC 18683 / 1980 / Ss-1</strain>
    </source>
</reference>
<accession>A7E858</accession>
<dbReference type="GeneID" id="5493949"/>
<gene>
    <name evidence="1" type="ORF">SS1G_01486</name>
</gene>
<evidence type="ECO:0000313" key="2">
    <source>
        <dbReference type="Proteomes" id="UP000001312"/>
    </source>
</evidence>
<name>A7E858_SCLS1</name>
<sequence length="105" mass="12623">MFMIHLLYVSTERYCVYSRNCARPFRYFSRLAHHCLGLYRLPISKSRALLINCNTSASALPGFSLQRSIYSFRLIHNYRYFLKQRFAFKVDLRILIKTLYMPRLT</sequence>
<keyword evidence="2" id="KW-1185">Reference proteome</keyword>
<dbReference type="Proteomes" id="UP000001312">
    <property type="component" value="Unassembled WGS sequence"/>
</dbReference>
<dbReference type="AlphaFoldDB" id="A7E858"/>